<feature type="domain" description="HTH rpiR-type" evidence="1">
    <location>
        <begin position="14"/>
        <end position="90"/>
    </location>
</feature>
<dbReference type="Gene3D" id="3.40.50.10490">
    <property type="entry name" value="Glucose-6-phosphate isomerase like protein, domain 1"/>
    <property type="match status" value="1"/>
</dbReference>
<dbReference type="InterPro" id="IPR000281">
    <property type="entry name" value="HTH_RpiR"/>
</dbReference>
<name>A0A6M2B5T4_9GAMM</name>
<dbReference type="AlphaFoldDB" id="A0A6M2B5T4"/>
<organism evidence="3 4">
    <name type="scientific">Rahnella contaminans</name>
    <dbReference type="NCBI Taxonomy" id="2703882"/>
    <lineage>
        <taxon>Bacteria</taxon>
        <taxon>Pseudomonadati</taxon>
        <taxon>Pseudomonadota</taxon>
        <taxon>Gammaproteobacteria</taxon>
        <taxon>Enterobacterales</taxon>
        <taxon>Yersiniaceae</taxon>
        <taxon>Rahnella</taxon>
    </lineage>
</organism>
<dbReference type="InterPro" id="IPR001347">
    <property type="entry name" value="SIS_dom"/>
</dbReference>
<feature type="domain" description="SIS" evidence="2">
    <location>
        <begin position="138"/>
        <end position="298"/>
    </location>
</feature>
<dbReference type="Gene3D" id="1.10.10.10">
    <property type="entry name" value="Winged helix-like DNA-binding domain superfamily/Winged helix DNA-binding domain"/>
    <property type="match status" value="1"/>
</dbReference>
<protein>
    <submittedName>
        <fullName evidence="3">MurR/RpiR family transcriptional regulator</fullName>
    </submittedName>
</protein>
<dbReference type="GO" id="GO:0097367">
    <property type="term" value="F:carbohydrate derivative binding"/>
    <property type="evidence" value="ECO:0007669"/>
    <property type="project" value="InterPro"/>
</dbReference>
<dbReference type="GO" id="GO:0003677">
    <property type="term" value="F:DNA binding"/>
    <property type="evidence" value="ECO:0007669"/>
    <property type="project" value="InterPro"/>
</dbReference>
<proteinExistence type="predicted"/>
<evidence type="ECO:0000313" key="4">
    <source>
        <dbReference type="Proteomes" id="UP000476696"/>
    </source>
</evidence>
<dbReference type="InterPro" id="IPR009057">
    <property type="entry name" value="Homeodomain-like_sf"/>
</dbReference>
<dbReference type="SUPFAM" id="SSF46689">
    <property type="entry name" value="Homeodomain-like"/>
    <property type="match status" value="1"/>
</dbReference>
<dbReference type="RefSeq" id="WP_165059392.1">
    <property type="nucleotide sequence ID" value="NZ_JAADJS010000002.1"/>
</dbReference>
<dbReference type="GO" id="GO:1901135">
    <property type="term" value="P:carbohydrate derivative metabolic process"/>
    <property type="evidence" value="ECO:0007669"/>
    <property type="project" value="InterPro"/>
</dbReference>
<accession>A0A6M2B5T4</accession>
<reference evidence="3 4" key="2">
    <citation type="submission" date="2020-03" db="EMBL/GenBank/DDBJ databases">
        <title>Rahnella aceri sp. nov., isoated from traditional Jeju Makgeolli.</title>
        <authorList>
            <person name="Kim I.S."/>
            <person name="Jeon D."/>
        </authorList>
    </citation>
    <scope>NUCLEOTIDE SEQUENCE [LARGE SCALE GENOMIC DNA]</scope>
    <source>
        <strain evidence="3 4">Lac-M11</strain>
    </source>
</reference>
<dbReference type="GO" id="GO:0003700">
    <property type="term" value="F:DNA-binding transcription factor activity"/>
    <property type="evidence" value="ECO:0007669"/>
    <property type="project" value="InterPro"/>
</dbReference>
<dbReference type="InterPro" id="IPR046348">
    <property type="entry name" value="SIS_dom_sf"/>
</dbReference>
<gene>
    <name evidence="3" type="ORF">GW579_12845</name>
</gene>
<dbReference type="Pfam" id="PF01380">
    <property type="entry name" value="SIS"/>
    <property type="match status" value="1"/>
</dbReference>
<evidence type="ECO:0000259" key="2">
    <source>
        <dbReference type="PROSITE" id="PS51464"/>
    </source>
</evidence>
<keyword evidence="4" id="KW-1185">Reference proteome</keyword>
<dbReference type="Pfam" id="PF01418">
    <property type="entry name" value="HTH_6"/>
    <property type="match status" value="1"/>
</dbReference>
<reference evidence="3 4" key="1">
    <citation type="submission" date="2020-01" db="EMBL/GenBank/DDBJ databases">
        <authorList>
            <person name="Lee S.D."/>
        </authorList>
    </citation>
    <scope>NUCLEOTIDE SEQUENCE [LARGE SCALE GENOMIC DNA]</scope>
    <source>
        <strain evidence="3 4">Lac-M11</strain>
    </source>
</reference>
<dbReference type="PANTHER" id="PTHR30514">
    <property type="entry name" value="GLUCOKINASE"/>
    <property type="match status" value="1"/>
</dbReference>
<comment type="caution">
    <text evidence="3">The sequence shown here is derived from an EMBL/GenBank/DDBJ whole genome shotgun (WGS) entry which is preliminary data.</text>
</comment>
<dbReference type="Proteomes" id="UP000476696">
    <property type="component" value="Unassembled WGS sequence"/>
</dbReference>
<dbReference type="PROSITE" id="PS51464">
    <property type="entry name" value="SIS"/>
    <property type="match status" value="1"/>
</dbReference>
<dbReference type="EMBL" id="JAADJS010000002">
    <property type="protein sequence ID" value="NGX87971.1"/>
    <property type="molecule type" value="Genomic_DNA"/>
</dbReference>
<dbReference type="CDD" id="cd04795">
    <property type="entry name" value="SIS"/>
    <property type="match status" value="1"/>
</dbReference>
<dbReference type="InterPro" id="IPR036388">
    <property type="entry name" value="WH-like_DNA-bd_sf"/>
</dbReference>
<dbReference type="PROSITE" id="PS51071">
    <property type="entry name" value="HTH_RPIR"/>
    <property type="match status" value="1"/>
</dbReference>
<sequence>MKKPKTKPNRSGPDLYGERFRLRKNQLSPRLFAVAQYIHTHRGAVLDKTAMEIAADTQSSDATVVRAIQALGFSGLRDLKNVLASYLGETLTSSAKMATTVNSLTPDTNSSIDFVLDGYLYTCQMLSEEKNRLALSRANALLKTADRIAIFGIGASSLLAEYTARLFNRNGTPAYVLNRTGASLSEQLIGMRPGDVLIMMAQRSAHREGVTTLAEAKRLGISTILLTGSAESVFIKEADCVVFIPRSADAEKIPVHGTPVICLEILVLALAASSPKVPLQTMNRLYELSNSMTKPRKNPRG</sequence>
<evidence type="ECO:0000259" key="1">
    <source>
        <dbReference type="PROSITE" id="PS51071"/>
    </source>
</evidence>
<dbReference type="InterPro" id="IPR047640">
    <property type="entry name" value="RpiR-like"/>
</dbReference>
<dbReference type="SUPFAM" id="SSF53697">
    <property type="entry name" value="SIS domain"/>
    <property type="match status" value="1"/>
</dbReference>
<evidence type="ECO:0000313" key="3">
    <source>
        <dbReference type="EMBL" id="NGX87971.1"/>
    </source>
</evidence>